<dbReference type="STRING" id="231916.A0A409W0L9"/>
<feature type="region of interest" description="Disordered" evidence="2">
    <location>
        <begin position="351"/>
        <end position="409"/>
    </location>
</feature>
<comment type="caution">
    <text evidence="4">The sequence shown here is derived from an EMBL/GenBank/DDBJ whole genome shotgun (WGS) entry which is preliminary data.</text>
</comment>
<keyword evidence="5" id="KW-1185">Reference proteome</keyword>
<reference evidence="4 5" key="1">
    <citation type="journal article" date="2018" name="Evol. Lett.">
        <title>Horizontal gene cluster transfer increased hallucinogenic mushroom diversity.</title>
        <authorList>
            <person name="Reynolds H.T."/>
            <person name="Vijayakumar V."/>
            <person name="Gluck-Thaler E."/>
            <person name="Korotkin H.B."/>
            <person name="Matheny P.B."/>
            <person name="Slot J.C."/>
        </authorList>
    </citation>
    <scope>NUCLEOTIDE SEQUENCE [LARGE SCALE GENOMIC DNA]</scope>
    <source>
        <strain evidence="4 5">SRW20</strain>
    </source>
</reference>
<feature type="domain" description="DUF6697" evidence="3">
    <location>
        <begin position="157"/>
        <end position="347"/>
    </location>
</feature>
<protein>
    <recommendedName>
        <fullName evidence="3">DUF6697 domain-containing protein</fullName>
    </recommendedName>
</protein>
<dbReference type="Pfam" id="PF20411">
    <property type="entry name" value="DUF6697"/>
    <property type="match status" value="1"/>
</dbReference>
<feature type="compositionally biased region" description="Basic residues" evidence="2">
    <location>
        <begin position="396"/>
        <end position="409"/>
    </location>
</feature>
<dbReference type="EMBL" id="NHYE01005475">
    <property type="protein sequence ID" value="PPQ72050.1"/>
    <property type="molecule type" value="Genomic_DNA"/>
</dbReference>
<dbReference type="AlphaFoldDB" id="A0A409W0L9"/>
<feature type="compositionally biased region" description="Basic and acidic residues" evidence="2">
    <location>
        <begin position="61"/>
        <end position="72"/>
    </location>
</feature>
<evidence type="ECO:0000313" key="5">
    <source>
        <dbReference type="Proteomes" id="UP000284706"/>
    </source>
</evidence>
<proteinExistence type="predicted"/>
<dbReference type="InterPro" id="IPR046520">
    <property type="entry name" value="DUF6697"/>
</dbReference>
<dbReference type="InParanoid" id="A0A409W0L9"/>
<keyword evidence="1" id="KW-0175">Coiled coil</keyword>
<sequence length="409" mass="46774">MRGSSRSSRRGVHVAKDVSSRSSPALSELTELSTSESESGDAAECQSSIRFTVSHNSDTPIVKRESEDDGHLLKANVEGPPRKKRRLVVEVVVPTWAAVKKKEKMAYEEDLKKLKKMKNQDKIKNMELLPDTVRSRLKHLNLDLYPITLDRAMQEVMVTRRFMSSTYGGGMQEVRPRIAKKFYDIHHMDDFFYLNLSYQPEAPQVPGAHGLYFCTEPGPDIPGRLRIFTRILDSLWQFVGFYTAKATAALTKEEWAIQPARVRNTWAKQICVQQWGGSVTTRVGFRKQYGREPTSAEASQFYNSGRHENTTPEDVAAAYDRGEETLGVWVLECVGYDDQFQLQLCEKFPKYVPPPPKAKSEKDGQTSKVDTQKERKRKRTQDVNAESDEEYGQHLVYRHRGTRSRPIHL</sequence>
<evidence type="ECO:0000256" key="1">
    <source>
        <dbReference type="SAM" id="Coils"/>
    </source>
</evidence>
<accession>A0A409W0L9</accession>
<dbReference type="Proteomes" id="UP000284706">
    <property type="component" value="Unassembled WGS sequence"/>
</dbReference>
<feature type="compositionally biased region" description="Low complexity" evidence="2">
    <location>
        <begin position="26"/>
        <end position="37"/>
    </location>
</feature>
<evidence type="ECO:0000259" key="3">
    <source>
        <dbReference type="Pfam" id="PF20411"/>
    </source>
</evidence>
<dbReference type="OrthoDB" id="3176940at2759"/>
<feature type="coiled-coil region" evidence="1">
    <location>
        <begin position="97"/>
        <end position="124"/>
    </location>
</feature>
<organism evidence="4 5">
    <name type="scientific">Gymnopilus dilepis</name>
    <dbReference type="NCBI Taxonomy" id="231916"/>
    <lineage>
        <taxon>Eukaryota</taxon>
        <taxon>Fungi</taxon>
        <taxon>Dikarya</taxon>
        <taxon>Basidiomycota</taxon>
        <taxon>Agaricomycotina</taxon>
        <taxon>Agaricomycetes</taxon>
        <taxon>Agaricomycetidae</taxon>
        <taxon>Agaricales</taxon>
        <taxon>Agaricineae</taxon>
        <taxon>Hymenogastraceae</taxon>
        <taxon>Gymnopilus</taxon>
    </lineage>
</organism>
<evidence type="ECO:0000256" key="2">
    <source>
        <dbReference type="SAM" id="MobiDB-lite"/>
    </source>
</evidence>
<name>A0A409W0L9_9AGAR</name>
<feature type="compositionally biased region" description="Polar residues" evidence="2">
    <location>
        <begin position="45"/>
        <end position="59"/>
    </location>
</feature>
<gene>
    <name evidence="4" type="ORF">CVT26_006732</name>
</gene>
<feature type="region of interest" description="Disordered" evidence="2">
    <location>
        <begin position="1"/>
        <end position="77"/>
    </location>
</feature>
<feature type="compositionally biased region" description="Basic and acidic residues" evidence="2">
    <location>
        <begin position="358"/>
        <end position="373"/>
    </location>
</feature>
<evidence type="ECO:0000313" key="4">
    <source>
        <dbReference type="EMBL" id="PPQ72050.1"/>
    </source>
</evidence>